<dbReference type="PROSITE" id="PS51746">
    <property type="entry name" value="PPM_2"/>
    <property type="match status" value="1"/>
</dbReference>
<dbReference type="InterPro" id="IPR036457">
    <property type="entry name" value="PPM-type-like_dom_sf"/>
</dbReference>
<feature type="domain" description="PPM-type phosphatase" evidence="1">
    <location>
        <begin position="44"/>
        <end position="309"/>
    </location>
</feature>
<dbReference type="SMART" id="SM00331">
    <property type="entry name" value="PP2C_SIG"/>
    <property type="match status" value="1"/>
</dbReference>
<dbReference type="Proteomes" id="UP000440498">
    <property type="component" value="Unassembled WGS sequence"/>
</dbReference>
<proteinExistence type="predicted"/>
<dbReference type="SUPFAM" id="SSF81606">
    <property type="entry name" value="PP2C-like"/>
    <property type="match status" value="1"/>
</dbReference>
<gene>
    <name evidence="2" type="ORF">GEV02_19455</name>
</gene>
<dbReference type="Gene3D" id="3.60.40.10">
    <property type="entry name" value="PPM-type phosphatase domain"/>
    <property type="match status" value="1"/>
</dbReference>
<organism evidence="2 3">
    <name type="scientific">Rugamonas aquatica</name>
    <dbReference type="NCBI Taxonomy" id="2743357"/>
    <lineage>
        <taxon>Bacteria</taxon>
        <taxon>Pseudomonadati</taxon>
        <taxon>Pseudomonadota</taxon>
        <taxon>Betaproteobacteria</taxon>
        <taxon>Burkholderiales</taxon>
        <taxon>Oxalobacteraceae</taxon>
        <taxon>Telluria group</taxon>
        <taxon>Rugamonas</taxon>
    </lineage>
</organism>
<protein>
    <submittedName>
        <fullName evidence="2">Protein phosphatase</fullName>
    </submittedName>
</protein>
<dbReference type="InterPro" id="IPR001932">
    <property type="entry name" value="PPM-type_phosphatase-like_dom"/>
</dbReference>
<reference evidence="2 3" key="1">
    <citation type="submission" date="2019-10" db="EMBL/GenBank/DDBJ databases">
        <title>Two novel species isolated from a subtropical stream in China.</title>
        <authorList>
            <person name="Lu H."/>
        </authorList>
    </citation>
    <scope>NUCLEOTIDE SEQUENCE [LARGE SCALE GENOMIC DNA]</scope>
    <source>
        <strain evidence="2 3">FT29W</strain>
    </source>
</reference>
<comment type="caution">
    <text evidence="2">The sequence shown here is derived from an EMBL/GenBank/DDBJ whole genome shotgun (WGS) entry which is preliminary data.</text>
</comment>
<dbReference type="EMBL" id="WHUG01000008">
    <property type="protein sequence ID" value="MQA40334.1"/>
    <property type="molecule type" value="Genomic_DNA"/>
</dbReference>
<dbReference type="AlphaFoldDB" id="A0A6A7N5H0"/>
<dbReference type="SMART" id="SM00332">
    <property type="entry name" value="PP2Cc"/>
    <property type="match status" value="1"/>
</dbReference>
<keyword evidence="3" id="KW-1185">Reference proteome</keyword>
<evidence type="ECO:0000313" key="2">
    <source>
        <dbReference type="EMBL" id="MQA40334.1"/>
    </source>
</evidence>
<accession>A0A6A7N5H0</accession>
<sequence>MTRITDSLDFGPALDVAARSSASISKLQVPENQDNLLIIDAAGRAAFLRDQIPHSVTLPDWPRGHVRLAVLDGMGGHGHGREAAEAVATGLLLIPACTTLEELGARLDALHARLQEQFRRQGDDDSFRRPGTTLTLLEIPPGAAPMLYHVGDSRLYEITAQTADPLTVDHVPATSFAMHGLLGEQEWWQQVHGEHRAQITQAYILGNAFINPQVLDDGLLPLSDANLPPFLRRLADRRLLTVRSDATYLLATDGFWSCGRPLQWTARWPALLAHPDHAAAALDALFNDYADHPPPELHIDNLSAIVLRFARARDPAHGENIDETALPHASMPSHF</sequence>
<dbReference type="RefSeq" id="WP_152839542.1">
    <property type="nucleotide sequence ID" value="NZ_WHUG01000008.1"/>
</dbReference>
<evidence type="ECO:0000313" key="3">
    <source>
        <dbReference type="Proteomes" id="UP000440498"/>
    </source>
</evidence>
<evidence type="ECO:0000259" key="1">
    <source>
        <dbReference type="PROSITE" id="PS51746"/>
    </source>
</evidence>
<name>A0A6A7N5H0_9BURK</name>